<protein>
    <recommendedName>
        <fullName evidence="4">Protein LURP-one-related 8</fullName>
    </recommendedName>
</protein>
<dbReference type="AlphaFoldDB" id="A0AAE1M6C2"/>
<gene>
    <name evidence="2" type="ORF">QN277_010740</name>
</gene>
<comment type="caution">
    <text evidence="2">The sequence shown here is derived from an EMBL/GenBank/DDBJ whole genome shotgun (WGS) entry which is preliminary data.</text>
</comment>
<organism evidence="2 3">
    <name type="scientific">Acacia crassicarpa</name>
    <name type="common">northern wattle</name>
    <dbReference type="NCBI Taxonomy" id="499986"/>
    <lineage>
        <taxon>Eukaryota</taxon>
        <taxon>Viridiplantae</taxon>
        <taxon>Streptophyta</taxon>
        <taxon>Embryophyta</taxon>
        <taxon>Tracheophyta</taxon>
        <taxon>Spermatophyta</taxon>
        <taxon>Magnoliopsida</taxon>
        <taxon>eudicotyledons</taxon>
        <taxon>Gunneridae</taxon>
        <taxon>Pentapetalae</taxon>
        <taxon>rosids</taxon>
        <taxon>fabids</taxon>
        <taxon>Fabales</taxon>
        <taxon>Fabaceae</taxon>
        <taxon>Caesalpinioideae</taxon>
        <taxon>mimosoid clade</taxon>
        <taxon>Acacieae</taxon>
        <taxon>Acacia</taxon>
    </lineage>
</organism>
<keyword evidence="3" id="KW-1185">Reference proteome</keyword>
<evidence type="ECO:0000313" key="2">
    <source>
        <dbReference type="EMBL" id="KAK4253434.1"/>
    </source>
</evidence>
<evidence type="ECO:0008006" key="4">
    <source>
        <dbReference type="Google" id="ProtNLM"/>
    </source>
</evidence>
<dbReference type="Pfam" id="PF04525">
    <property type="entry name" value="LOR"/>
    <property type="match status" value="1"/>
</dbReference>
<dbReference type="PANTHER" id="PTHR31087:SF131">
    <property type="entry name" value="TRANSLATION INITIATION FACTOR 2B FAMILY PROTEIN, PUTATIVE, EXPRESSED-RELATED"/>
    <property type="match status" value="1"/>
</dbReference>
<accession>A0AAE1M6C2</accession>
<dbReference type="InterPro" id="IPR038595">
    <property type="entry name" value="LOR_sf"/>
</dbReference>
<dbReference type="EMBL" id="JAWXYG010000016">
    <property type="protein sequence ID" value="KAK4253434.1"/>
    <property type="molecule type" value="Genomic_DNA"/>
</dbReference>
<dbReference type="InterPro" id="IPR025659">
    <property type="entry name" value="Tubby-like_C"/>
</dbReference>
<dbReference type="Proteomes" id="UP001293593">
    <property type="component" value="Unassembled WGS sequence"/>
</dbReference>
<dbReference type="InterPro" id="IPR007612">
    <property type="entry name" value="LOR"/>
</dbReference>
<sequence length="212" mass="22997">MTKVHPNAAASASAAAAAAAASSDHEKTSSIDDEVSVVLTVWKKSLLLNCNGFTVFDCQGNLVFRVDNYSARSKDEILLMDAAGTPLLTIRRKRLGLAEKWLVFEGESGGKAEARYSAKKQVNLLNPKCLAQVVSLESCNKYKIEGSYTQRCCVVYDEKRRRVAEIRKKEAAVGGVAFGADVFRLIVLPDLDPALAMAFVILLNQMFGSSSS</sequence>
<proteinExistence type="inferred from homology"/>
<dbReference type="SUPFAM" id="SSF54518">
    <property type="entry name" value="Tubby C-terminal domain-like"/>
    <property type="match status" value="1"/>
</dbReference>
<name>A0AAE1M6C2_9FABA</name>
<dbReference type="Gene3D" id="2.40.160.200">
    <property type="entry name" value="LURP1-related"/>
    <property type="match status" value="1"/>
</dbReference>
<comment type="similarity">
    <text evidence="1">Belongs to the LOR family.</text>
</comment>
<dbReference type="PANTHER" id="PTHR31087">
    <property type="match status" value="1"/>
</dbReference>
<reference evidence="2" key="1">
    <citation type="submission" date="2023-10" db="EMBL/GenBank/DDBJ databases">
        <title>Chromosome-level genome of the transformable northern wattle, Acacia crassicarpa.</title>
        <authorList>
            <person name="Massaro I."/>
            <person name="Sinha N.R."/>
            <person name="Poethig S."/>
            <person name="Leichty A.R."/>
        </authorList>
    </citation>
    <scope>NUCLEOTIDE SEQUENCE</scope>
    <source>
        <strain evidence="2">Acra3RX</strain>
        <tissue evidence="2">Leaf</tissue>
    </source>
</reference>
<evidence type="ECO:0000256" key="1">
    <source>
        <dbReference type="ARBA" id="ARBA00005437"/>
    </source>
</evidence>
<evidence type="ECO:0000313" key="3">
    <source>
        <dbReference type="Proteomes" id="UP001293593"/>
    </source>
</evidence>